<dbReference type="GO" id="GO:0005737">
    <property type="term" value="C:cytoplasm"/>
    <property type="evidence" value="ECO:0007669"/>
    <property type="project" value="UniProtKB-SubCell"/>
</dbReference>
<dbReference type="InterPro" id="IPR006591">
    <property type="entry name" value="RNAP_P/RPABC4"/>
</dbReference>
<comment type="subcellular location">
    <subcellularLocation>
        <location evidence="8">Cytoplasm</location>
    </subcellularLocation>
</comment>
<evidence type="ECO:0000256" key="5">
    <source>
        <dbReference type="ARBA" id="ARBA00022723"/>
    </source>
</evidence>
<keyword evidence="6 8" id="KW-0862">Zinc</keyword>
<organism evidence="9 10">
    <name type="scientific">Candidatus Iainarchaeum sp</name>
    <dbReference type="NCBI Taxonomy" id="3101447"/>
    <lineage>
        <taxon>Archaea</taxon>
        <taxon>Candidatus Iainarchaeota</taxon>
        <taxon>Candidatus Iainarchaeia</taxon>
        <taxon>Candidatus Iainarchaeales</taxon>
        <taxon>Candidatus Iainarchaeaceae</taxon>
        <taxon>Candidatus Iainarchaeum</taxon>
    </lineage>
</organism>
<keyword evidence="2 8" id="KW-0963">Cytoplasm</keyword>
<reference evidence="9" key="1">
    <citation type="submission" date="2019-03" db="EMBL/GenBank/DDBJ databases">
        <title>Lake Tanganyika Metagenome-Assembled Genomes (MAGs).</title>
        <authorList>
            <person name="Tran P."/>
        </authorList>
    </citation>
    <scope>NUCLEOTIDE SEQUENCE</scope>
    <source>
        <strain evidence="9">M_DeepCast_50m_m2_156</strain>
    </source>
</reference>
<name>A0A8T4CBD0_9ARCH</name>
<comment type="similarity">
    <text evidence="8">Belongs to the archaeal Rpo12/eukaryotic RPC10 RNA polymerase subunit family.</text>
</comment>
<feature type="binding site" evidence="8">
    <location>
        <position position="25"/>
    </location>
    <ligand>
        <name>Zn(2+)</name>
        <dbReference type="ChEBI" id="CHEBI:29105"/>
    </ligand>
</feature>
<keyword evidence="5 8" id="KW-0479">Metal-binding</keyword>
<evidence type="ECO:0000256" key="4">
    <source>
        <dbReference type="ARBA" id="ARBA00022695"/>
    </source>
</evidence>
<evidence type="ECO:0000256" key="6">
    <source>
        <dbReference type="ARBA" id="ARBA00022833"/>
    </source>
</evidence>
<evidence type="ECO:0000313" key="10">
    <source>
        <dbReference type="Proteomes" id="UP000774699"/>
    </source>
</evidence>
<dbReference type="GO" id="GO:0003899">
    <property type="term" value="F:DNA-directed RNA polymerase activity"/>
    <property type="evidence" value="ECO:0007669"/>
    <property type="project" value="UniProtKB-UniRule"/>
</dbReference>
<evidence type="ECO:0000256" key="2">
    <source>
        <dbReference type="ARBA" id="ARBA00022490"/>
    </source>
</evidence>
<keyword evidence="4 8" id="KW-0548">Nucleotidyltransferase</keyword>
<dbReference type="EMBL" id="VGJJ01000033">
    <property type="protein sequence ID" value="MBM3282445.1"/>
    <property type="molecule type" value="Genomic_DNA"/>
</dbReference>
<dbReference type="InterPro" id="IPR023464">
    <property type="entry name" value="Rpo12"/>
</dbReference>
<comment type="catalytic activity">
    <reaction evidence="8">
        <text>RNA(n) + a ribonucleoside 5'-triphosphate = RNA(n+1) + diphosphate</text>
        <dbReference type="Rhea" id="RHEA:21248"/>
        <dbReference type="Rhea" id="RHEA-COMP:14527"/>
        <dbReference type="Rhea" id="RHEA-COMP:17342"/>
        <dbReference type="ChEBI" id="CHEBI:33019"/>
        <dbReference type="ChEBI" id="CHEBI:61557"/>
        <dbReference type="ChEBI" id="CHEBI:140395"/>
        <dbReference type="EC" id="2.7.7.6"/>
    </reaction>
</comment>
<comment type="function">
    <text evidence="8">DNA-dependent RNA polymerase (RNAP) catalyzes the transcription of DNA into RNA using the four ribonucleoside triphosphates as substrates.</text>
</comment>
<dbReference type="SUPFAM" id="SSF63393">
    <property type="entry name" value="RNA polymerase subunits"/>
    <property type="match status" value="1"/>
</dbReference>
<evidence type="ECO:0000256" key="7">
    <source>
        <dbReference type="ARBA" id="ARBA00023163"/>
    </source>
</evidence>
<comment type="subunit">
    <text evidence="8">Part of the RNA polymerase complex.</text>
</comment>
<dbReference type="SMART" id="SM00659">
    <property type="entry name" value="RPOLCX"/>
    <property type="match status" value="1"/>
</dbReference>
<accession>A0A8T4CBD0</accession>
<keyword evidence="1 8" id="KW-0240">DNA-directed RNA polymerase</keyword>
<evidence type="ECO:0000313" key="9">
    <source>
        <dbReference type="EMBL" id="MBM3282445.1"/>
    </source>
</evidence>
<dbReference type="HAMAP" id="MF_00615">
    <property type="entry name" value="RNApol_arch_Rpo12"/>
    <property type="match status" value="1"/>
</dbReference>
<dbReference type="InterPro" id="IPR029040">
    <property type="entry name" value="RPABC4/Spt4"/>
</dbReference>
<keyword evidence="7 8" id="KW-0804">Transcription</keyword>
<feature type="binding site" evidence="8">
    <location>
        <position position="22"/>
    </location>
    <ligand>
        <name>Zn(2+)</name>
        <dbReference type="ChEBI" id="CHEBI:29105"/>
    </ligand>
</feature>
<dbReference type="GO" id="GO:0006351">
    <property type="term" value="P:DNA-templated transcription"/>
    <property type="evidence" value="ECO:0007669"/>
    <property type="project" value="UniProtKB-UniRule"/>
</dbReference>
<comment type="cofactor">
    <cofactor evidence="8">
        <name>Zn(2+)</name>
        <dbReference type="ChEBI" id="CHEBI:29105"/>
    </cofactor>
    <text evidence="8">Binds 1 zinc ion.</text>
</comment>
<dbReference type="EC" id="2.7.7.6" evidence="8"/>
<gene>
    <name evidence="8 9" type="primary">rpoP</name>
    <name evidence="8" type="synonym">rpo12</name>
    <name evidence="9" type="ORF">FJY86_03860</name>
</gene>
<proteinExistence type="inferred from homology"/>
<sequence length="44" mass="5072">MAYKCNKCLQTFDQLPVGLVRCPNCGNKIFYKVRAPVEKRVIAR</sequence>
<evidence type="ECO:0000256" key="8">
    <source>
        <dbReference type="HAMAP-Rule" id="MF_00615"/>
    </source>
</evidence>
<dbReference type="GO" id="GO:0008270">
    <property type="term" value="F:zinc ion binding"/>
    <property type="evidence" value="ECO:0007669"/>
    <property type="project" value="UniProtKB-UniRule"/>
</dbReference>
<dbReference type="Gene3D" id="2.20.28.30">
    <property type="entry name" value="RNA polymerase ii, chain L"/>
    <property type="match status" value="1"/>
</dbReference>
<dbReference type="Proteomes" id="UP000774699">
    <property type="component" value="Unassembled WGS sequence"/>
</dbReference>
<comment type="caution">
    <text evidence="9">The sequence shown here is derived from an EMBL/GenBank/DDBJ whole genome shotgun (WGS) entry which is preliminary data.</text>
</comment>
<dbReference type="AlphaFoldDB" id="A0A8T4CBD0"/>
<dbReference type="GO" id="GO:0000428">
    <property type="term" value="C:DNA-directed RNA polymerase complex"/>
    <property type="evidence" value="ECO:0007669"/>
    <property type="project" value="UniProtKB-KW"/>
</dbReference>
<dbReference type="GO" id="GO:0003677">
    <property type="term" value="F:DNA binding"/>
    <property type="evidence" value="ECO:0007669"/>
    <property type="project" value="InterPro"/>
</dbReference>
<protein>
    <recommendedName>
        <fullName evidence="8">DNA-directed RNA polymerase subunit Rpo12</fullName>
        <ecNumber evidence="8">2.7.7.6</ecNumber>
    </recommendedName>
    <alternativeName>
        <fullName evidence="8">DNA-directed RNA polymerase subunit P</fullName>
    </alternativeName>
</protein>
<evidence type="ECO:0000256" key="3">
    <source>
        <dbReference type="ARBA" id="ARBA00022679"/>
    </source>
</evidence>
<feature type="binding site" evidence="8">
    <location>
        <position position="8"/>
    </location>
    <ligand>
        <name>Zn(2+)</name>
        <dbReference type="ChEBI" id="CHEBI:29105"/>
    </ligand>
</feature>
<keyword evidence="3 8" id="KW-0808">Transferase</keyword>
<evidence type="ECO:0000256" key="1">
    <source>
        <dbReference type="ARBA" id="ARBA00022478"/>
    </source>
</evidence>